<protein>
    <submittedName>
        <fullName evidence="1">Uncharacterized protein</fullName>
    </submittedName>
</protein>
<evidence type="ECO:0000313" key="1">
    <source>
        <dbReference type="EMBL" id="KAG2229519.1"/>
    </source>
</evidence>
<dbReference type="Proteomes" id="UP000613177">
    <property type="component" value="Unassembled WGS sequence"/>
</dbReference>
<proteinExistence type="predicted"/>
<keyword evidence="2" id="KW-1185">Reference proteome</keyword>
<name>A0A8H7SHG4_9FUNG</name>
<comment type="caution">
    <text evidence="1">The sequence shown here is derived from an EMBL/GenBank/DDBJ whole genome shotgun (WGS) entry which is preliminary data.</text>
</comment>
<accession>A0A8H7SHG4</accession>
<sequence length="173" mass="19884">MKEQADNHCFKKLPVCFDFLRLAISQNISELPQWVWCNGYDNNNTENDNIMIQLMRFILTDFCANCSRPESSLTNERTPYVEYVIPIFKYFSATTKLMSFLWCEKGLVSNKLLAVCMPDYATKKLLDGIGTTIKDSLERVLIESSGEVDDKHTIEDTIKLIECGAKCLKEEMN</sequence>
<dbReference type="EMBL" id="JAEPRE010000266">
    <property type="protein sequence ID" value="KAG2229519.1"/>
    <property type="molecule type" value="Genomic_DNA"/>
</dbReference>
<dbReference type="AlphaFoldDB" id="A0A8H7SHG4"/>
<evidence type="ECO:0000313" key="2">
    <source>
        <dbReference type="Proteomes" id="UP000613177"/>
    </source>
</evidence>
<reference evidence="1" key="1">
    <citation type="submission" date="2021-01" db="EMBL/GenBank/DDBJ databases">
        <title>Metabolic potential, ecology and presence of endohyphal bacteria is reflected in genomic diversity of Mucoromycotina.</title>
        <authorList>
            <person name="Muszewska A."/>
            <person name="Okrasinska A."/>
            <person name="Steczkiewicz K."/>
            <person name="Drgas O."/>
            <person name="Orlowska M."/>
            <person name="Perlinska-Lenart U."/>
            <person name="Aleksandrzak-Piekarczyk T."/>
            <person name="Szatraj K."/>
            <person name="Zielenkiewicz U."/>
            <person name="Pilsyk S."/>
            <person name="Malc E."/>
            <person name="Mieczkowski P."/>
            <person name="Kruszewska J.S."/>
            <person name="Biernat P."/>
            <person name="Pawlowska J."/>
        </authorList>
    </citation>
    <scope>NUCLEOTIDE SEQUENCE</scope>
    <source>
        <strain evidence="1">WA0000018081</strain>
    </source>
</reference>
<organism evidence="1 2">
    <name type="scientific">Thamnidium elegans</name>
    <dbReference type="NCBI Taxonomy" id="101142"/>
    <lineage>
        <taxon>Eukaryota</taxon>
        <taxon>Fungi</taxon>
        <taxon>Fungi incertae sedis</taxon>
        <taxon>Mucoromycota</taxon>
        <taxon>Mucoromycotina</taxon>
        <taxon>Mucoromycetes</taxon>
        <taxon>Mucorales</taxon>
        <taxon>Mucorineae</taxon>
        <taxon>Mucoraceae</taxon>
        <taxon>Thamnidium</taxon>
    </lineage>
</organism>
<gene>
    <name evidence="1" type="ORF">INT48_008408</name>
</gene>